<dbReference type="EMBL" id="MFST01000144">
    <property type="protein sequence ID" value="OGI42672.1"/>
    <property type="molecule type" value="Genomic_DNA"/>
</dbReference>
<evidence type="ECO:0000313" key="2">
    <source>
        <dbReference type="EMBL" id="OGI42672.1"/>
    </source>
</evidence>
<sequence>MRVLLDTHTFLWWAEDSPKLSDKARDVIQAPEHRCVVSLVCAWEIAVKVSIGKLKIPGPVSRFFPRELHIHDFEQLDIGLRAICRVESLPLHHRDPFDRLLIAQALEEKLPVVTADPVFRKYGVKRIW</sequence>
<accession>A0A1F6TC49</accession>
<dbReference type="InterPro" id="IPR002716">
    <property type="entry name" value="PIN_dom"/>
</dbReference>
<dbReference type="InterPro" id="IPR052919">
    <property type="entry name" value="TA_system_RNase"/>
</dbReference>
<dbReference type="CDD" id="cd09872">
    <property type="entry name" value="PIN_Sll0205-like"/>
    <property type="match status" value="1"/>
</dbReference>
<dbReference type="Proteomes" id="UP000179344">
    <property type="component" value="Unassembled WGS sequence"/>
</dbReference>
<evidence type="ECO:0000313" key="3">
    <source>
        <dbReference type="Proteomes" id="UP000179344"/>
    </source>
</evidence>
<dbReference type="InterPro" id="IPR029060">
    <property type="entry name" value="PIN-like_dom_sf"/>
</dbReference>
<feature type="domain" description="PIN" evidence="1">
    <location>
        <begin position="3"/>
        <end position="123"/>
    </location>
</feature>
<name>A0A1F6TC49_9PROT</name>
<dbReference type="SUPFAM" id="SSF88723">
    <property type="entry name" value="PIN domain-like"/>
    <property type="match status" value="1"/>
</dbReference>
<comment type="caution">
    <text evidence="2">The sequence shown here is derived from an EMBL/GenBank/DDBJ whole genome shotgun (WGS) entry which is preliminary data.</text>
</comment>
<proteinExistence type="predicted"/>
<dbReference type="AlphaFoldDB" id="A0A1F6TC49"/>
<gene>
    <name evidence="2" type="ORF">A2V92_00495</name>
</gene>
<dbReference type="Gene3D" id="3.40.50.1010">
    <property type="entry name" value="5'-nuclease"/>
    <property type="match status" value="1"/>
</dbReference>
<dbReference type="InterPro" id="IPR041705">
    <property type="entry name" value="PIN_Sll0205"/>
</dbReference>
<dbReference type="PANTHER" id="PTHR36173">
    <property type="entry name" value="RIBONUCLEASE VAPC16-RELATED"/>
    <property type="match status" value="1"/>
</dbReference>
<evidence type="ECO:0000259" key="1">
    <source>
        <dbReference type="Pfam" id="PF01850"/>
    </source>
</evidence>
<protein>
    <submittedName>
        <fullName evidence="2">Twitching motility protein PilT</fullName>
    </submittedName>
</protein>
<dbReference type="Pfam" id="PF01850">
    <property type="entry name" value="PIN"/>
    <property type="match status" value="1"/>
</dbReference>
<dbReference type="PANTHER" id="PTHR36173:SF2">
    <property type="entry name" value="RIBONUCLEASE VAPC16"/>
    <property type="match status" value="1"/>
</dbReference>
<organism evidence="2 3">
    <name type="scientific">Candidatus Muproteobacteria bacterium RBG_16_65_31</name>
    <dbReference type="NCBI Taxonomy" id="1817759"/>
    <lineage>
        <taxon>Bacteria</taxon>
        <taxon>Pseudomonadati</taxon>
        <taxon>Pseudomonadota</taxon>
        <taxon>Candidatus Muproteobacteria</taxon>
    </lineage>
</organism>
<reference evidence="2 3" key="1">
    <citation type="journal article" date="2016" name="Nat. Commun.">
        <title>Thousands of microbial genomes shed light on interconnected biogeochemical processes in an aquifer system.</title>
        <authorList>
            <person name="Anantharaman K."/>
            <person name="Brown C.T."/>
            <person name="Hug L.A."/>
            <person name="Sharon I."/>
            <person name="Castelle C.J."/>
            <person name="Probst A.J."/>
            <person name="Thomas B.C."/>
            <person name="Singh A."/>
            <person name="Wilkins M.J."/>
            <person name="Karaoz U."/>
            <person name="Brodie E.L."/>
            <person name="Williams K.H."/>
            <person name="Hubbard S.S."/>
            <person name="Banfield J.F."/>
        </authorList>
    </citation>
    <scope>NUCLEOTIDE SEQUENCE [LARGE SCALE GENOMIC DNA]</scope>
</reference>